<dbReference type="EMBL" id="WNKS01000022">
    <property type="protein sequence ID" value="MTV32832.1"/>
    <property type="molecule type" value="Genomic_DNA"/>
</dbReference>
<evidence type="ECO:0000313" key="3">
    <source>
        <dbReference type="EMBL" id="MTV32832.1"/>
    </source>
</evidence>
<protein>
    <recommendedName>
        <fullName evidence="2">Anti-sigma factor NepR domain-containing protein</fullName>
    </recommendedName>
</protein>
<feature type="domain" description="Anti-sigma factor NepR" evidence="2">
    <location>
        <begin position="17"/>
        <end position="49"/>
    </location>
</feature>
<feature type="region of interest" description="Disordered" evidence="1">
    <location>
        <begin position="47"/>
        <end position="66"/>
    </location>
</feature>
<dbReference type="Pfam" id="PF18557">
    <property type="entry name" value="NepR"/>
    <property type="match status" value="1"/>
</dbReference>
<dbReference type="InterPro" id="IPR041649">
    <property type="entry name" value="NepR"/>
</dbReference>
<sequence length="66" mass="7434">MTEKEEVVGTPLDKTLQAHLGRQLRRLFNETAAEPVPDRFVDLLERLDSESPRPPLPGQARAQEAL</sequence>
<organism evidence="3 4">
    <name type="scientific">Rhodoblastus acidophilus</name>
    <name type="common">Rhodopseudomonas acidophila</name>
    <dbReference type="NCBI Taxonomy" id="1074"/>
    <lineage>
        <taxon>Bacteria</taxon>
        <taxon>Pseudomonadati</taxon>
        <taxon>Pseudomonadota</taxon>
        <taxon>Alphaproteobacteria</taxon>
        <taxon>Hyphomicrobiales</taxon>
        <taxon>Rhodoblastaceae</taxon>
        <taxon>Rhodoblastus</taxon>
    </lineage>
</organism>
<gene>
    <name evidence="3" type="ORF">GJ654_17780</name>
</gene>
<name>A0A6N8DQE7_RHOAC</name>
<comment type="caution">
    <text evidence="3">The sequence shown here is derived from an EMBL/GenBank/DDBJ whole genome shotgun (WGS) entry which is preliminary data.</text>
</comment>
<evidence type="ECO:0000256" key="1">
    <source>
        <dbReference type="SAM" id="MobiDB-lite"/>
    </source>
</evidence>
<dbReference type="OrthoDB" id="8421187at2"/>
<dbReference type="Proteomes" id="UP000439113">
    <property type="component" value="Unassembled WGS sequence"/>
</dbReference>
<dbReference type="RefSeq" id="WP_155447515.1">
    <property type="nucleotide sequence ID" value="NZ_JAOQNR010000021.1"/>
</dbReference>
<evidence type="ECO:0000313" key="4">
    <source>
        <dbReference type="Proteomes" id="UP000439113"/>
    </source>
</evidence>
<accession>A0A6N8DQE7</accession>
<dbReference type="AlphaFoldDB" id="A0A6N8DQE7"/>
<reference evidence="3 4" key="1">
    <citation type="submission" date="2019-11" db="EMBL/GenBank/DDBJ databases">
        <title>Whole-genome sequence of a Rhodoblastus acidophilus DSM 142.</title>
        <authorList>
            <person name="Kyndt J.A."/>
            <person name="Meyer T.E."/>
        </authorList>
    </citation>
    <scope>NUCLEOTIDE SEQUENCE [LARGE SCALE GENOMIC DNA]</scope>
    <source>
        <strain evidence="3 4">DSM 142</strain>
    </source>
</reference>
<proteinExistence type="predicted"/>
<evidence type="ECO:0000259" key="2">
    <source>
        <dbReference type="Pfam" id="PF18557"/>
    </source>
</evidence>